<accession>A0A820PHC1</accession>
<feature type="region of interest" description="Disordered" evidence="1">
    <location>
        <begin position="1"/>
        <end position="31"/>
    </location>
</feature>
<feature type="domain" description="Androglobin" evidence="2">
    <location>
        <begin position="35"/>
        <end position="115"/>
    </location>
</feature>
<dbReference type="Proteomes" id="UP000663881">
    <property type="component" value="Unassembled WGS sequence"/>
</dbReference>
<gene>
    <name evidence="3" type="ORF">OKA104_LOCUS51718</name>
</gene>
<dbReference type="EMBL" id="CAJOAY010028587">
    <property type="protein sequence ID" value="CAF4406939.1"/>
    <property type="molecule type" value="Genomic_DNA"/>
</dbReference>
<feature type="non-terminal residue" evidence="3">
    <location>
        <position position="123"/>
    </location>
</feature>
<feature type="compositionally biased region" description="Polar residues" evidence="1">
    <location>
        <begin position="87"/>
        <end position="110"/>
    </location>
</feature>
<protein>
    <recommendedName>
        <fullName evidence="2">Androglobin domain-containing protein</fullName>
    </recommendedName>
</protein>
<reference evidence="3" key="1">
    <citation type="submission" date="2021-02" db="EMBL/GenBank/DDBJ databases">
        <authorList>
            <person name="Nowell W R."/>
        </authorList>
    </citation>
    <scope>NUCLEOTIDE SEQUENCE</scope>
</reference>
<comment type="caution">
    <text evidence="3">The sequence shown here is derived from an EMBL/GenBank/DDBJ whole genome shotgun (WGS) entry which is preliminary data.</text>
</comment>
<dbReference type="PANTHER" id="PTHR46298">
    <property type="entry name" value="ANDROGLOBIN"/>
    <property type="match status" value="1"/>
</dbReference>
<name>A0A820PHC1_9BILA</name>
<feature type="compositionally biased region" description="Basic and acidic residues" evidence="1">
    <location>
        <begin position="9"/>
        <end position="25"/>
    </location>
</feature>
<proteinExistence type="predicted"/>
<dbReference type="InterPro" id="IPR054095">
    <property type="entry name" value="Androglobin_V"/>
</dbReference>
<evidence type="ECO:0000259" key="2">
    <source>
        <dbReference type="Pfam" id="PF22070"/>
    </source>
</evidence>
<evidence type="ECO:0000313" key="3">
    <source>
        <dbReference type="EMBL" id="CAF4406939.1"/>
    </source>
</evidence>
<sequence>LSTMNSNTRLEKEKSVTLDRSESRTEFLPGNAEEKTHKYIIQVTLLRQSWPLTPTQWQFVEQLKEQEKNELKVFNRPPSPIKIEVVPSNTPPTTKKTGQTNPSTPSTTGKNRGKDTPAVKNNA</sequence>
<evidence type="ECO:0000256" key="1">
    <source>
        <dbReference type="SAM" id="MobiDB-lite"/>
    </source>
</evidence>
<dbReference type="Pfam" id="PF22070">
    <property type="entry name" value="Androglobin_V"/>
    <property type="match status" value="1"/>
</dbReference>
<organism evidence="3 4">
    <name type="scientific">Adineta steineri</name>
    <dbReference type="NCBI Taxonomy" id="433720"/>
    <lineage>
        <taxon>Eukaryota</taxon>
        <taxon>Metazoa</taxon>
        <taxon>Spiralia</taxon>
        <taxon>Gnathifera</taxon>
        <taxon>Rotifera</taxon>
        <taxon>Eurotatoria</taxon>
        <taxon>Bdelloidea</taxon>
        <taxon>Adinetida</taxon>
        <taxon>Adinetidae</taxon>
        <taxon>Adineta</taxon>
    </lineage>
</organism>
<evidence type="ECO:0000313" key="4">
    <source>
        <dbReference type="Proteomes" id="UP000663881"/>
    </source>
</evidence>
<feature type="region of interest" description="Disordered" evidence="1">
    <location>
        <begin position="76"/>
        <end position="123"/>
    </location>
</feature>
<dbReference type="AlphaFoldDB" id="A0A820PHC1"/>
<dbReference type="InterPro" id="IPR053033">
    <property type="entry name" value="Androglobin-like"/>
</dbReference>
<feature type="non-terminal residue" evidence="3">
    <location>
        <position position="1"/>
    </location>
</feature>
<dbReference type="PANTHER" id="PTHR46298:SF1">
    <property type="entry name" value="ANDROGLOBIN"/>
    <property type="match status" value="1"/>
</dbReference>